<organism evidence="2 3">
    <name type="scientific">Oedothorax gibbosus</name>
    <dbReference type="NCBI Taxonomy" id="931172"/>
    <lineage>
        <taxon>Eukaryota</taxon>
        <taxon>Metazoa</taxon>
        <taxon>Ecdysozoa</taxon>
        <taxon>Arthropoda</taxon>
        <taxon>Chelicerata</taxon>
        <taxon>Arachnida</taxon>
        <taxon>Araneae</taxon>
        <taxon>Araneomorphae</taxon>
        <taxon>Entelegynae</taxon>
        <taxon>Araneoidea</taxon>
        <taxon>Linyphiidae</taxon>
        <taxon>Erigoninae</taxon>
        <taxon>Oedothorax</taxon>
    </lineage>
</organism>
<comment type="caution">
    <text evidence="2">The sequence shown here is derived from an EMBL/GenBank/DDBJ whole genome shotgun (WGS) entry which is preliminary data.</text>
</comment>
<evidence type="ECO:0000256" key="1">
    <source>
        <dbReference type="SAM" id="MobiDB-lite"/>
    </source>
</evidence>
<feature type="region of interest" description="Disordered" evidence="1">
    <location>
        <begin position="74"/>
        <end position="98"/>
    </location>
</feature>
<dbReference type="AlphaFoldDB" id="A0AAV6U902"/>
<dbReference type="EMBL" id="JAFNEN010000539">
    <property type="protein sequence ID" value="KAG8181017.1"/>
    <property type="molecule type" value="Genomic_DNA"/>
</dbReference>
<accession>A0AAV6U902</accession>
<gene>
    <name evidence="2" type="ORF">JTE90_024765</name>
</gene>
<protein>
    <submittedName>
        <fullName evidence="2">Uncharacterized protein</fullName>
    </submittedName>
</protein>
<keyword evidence="3" id="KW-1185">Reference proteome</keyword>
<dbReference type="Proteomes" id="UP000827092">
    <property type="component" value="Unassembled WGS sequence"/>
</dbReference>
<name>A0AAV6U902_9ARAC</name>
<feature type="compositionally biased region" description="Polar residues" evidence="1">
    <location>
        <begin position="74"/>
        <end position="84"/>
    </location>
</feature>
<sequence length="262" mass="28440">MNFPSTFCLNFKETNKLKTANSENPQVLCEFEDLSSKKSKVVKEVSEAGALLVPEVHASTSEASTNDYLADSSLSSAKLPNQDSSSKESSYKANEAPPTIIQSNLNNTKSIVDSNVPIYSTGICKQIPSPASLVEEILEIVPVEQSVATTLPVYSTGICKQFPSPASLVEEIPEIVPVEQSTENSSQLPLNEQREKASGNSALLITLPVYSTNICKQFPSPASLVEETPEIVPVEQSSENVLQDKCEETSDNSLYETLDEQF</sequence>
<evidence type="ECO:0000313" key="2">
    <source>
        <dbReference type="EMBL" id="KAG8181017.1"/>
    </source>
</evidence>
<reference evidence="2 3" key="1">
    <citation type="journal article" date="2022" name="Nat. Ecol. Evol.">
        <title>A masculinizing supergene underlies an exaggerated male reproductive morph in a spider.</title>
        <authorList>
            <person name="Hendrickx F."/>
            <person name="De Corte Z."/>
            <person name="Sonet G."/>
            <person name="Van Belleghem S.M."/>
            <person name="Kostlbacher S."/>
            <person name="Vangestel C."/>
        </authorList>
    </citation>
    <scope>NUCLEOTIDE SEQUENCE [LARGE SCALE GENOMIC DNA]</scope>
    <source>
        <strain evidence="2">W744_W776</strain>
    </source>
</reference>
<evidence type="ECO:0000313" key="3">
    <source>
        <dbReference type="Proteomes" id="UP000827092"/>
    </source>
</evidence>
<proteinExistence type="predicted"/>